<sequence>MPLNFTYQTSYGACRSRTSKATNCAQQNRLIFDYKACPEIPNKEETRVELECIGIWRISGLTAFAVRMADIKGIEHRCYLMEGKGTTGRIGISADSSCEELTSIDAAISQISYKMDTLIQPQCEFSKLTFNNNKKKKKSVWESTSTGRKQIIRGGVWISAYKGKNDTVMQCLETRTSNNESQILRVYTAKGCETGFQCIRLKVRTKHLIEFESGPISTREFEDCNDFPVENRDTLVSIDEKTECPFSGKYSNNECELVSMGCENENKTSVLMKWNCNQSTFGQLIKKVFKYFEYLDNWSCIGGYNDINGNQILAIRNLENRRVSCLVN</sequence>
<reference evidence="3 4" key="1">
    <citation type="journal article" date="2017" name="Curr. Biol.">
        <title>Genome architecture and evolution of a unichromosomal asexual nematode.</title>
        <authorList>
            <person name="Fradin H."/>
            <person name="Zegar C."/>
            <person name="Gutwein M."/>
            <person name="Lucas J."/>
            <person name="Kovtun M."/>
            <person name="Corcoran D."/>
            <person name="Baugh L.R."/>
            <person name="Kiontke K."/>
            <person name="Gunsalus K."/>
            <person name="Fitch D.H."/>
            <person name="Piano F."/>
        </authorList>
    </citation>
    <scope>NUCLEOTIDE SEQUENCE [LARGE SCALE GENOMIC DNA]</scope>
    <source>
        <strain evidence="3">PF1309</strain>
    </source>
</reference>
<proteinExistence type="predicted"/>
<dbReference type="Pfam" id="PF23069">
    <property type="entry name" value="DUF7042"/>
    <property type="match status" value="1"/>
</dbReference>
<protein>
    <submittedName>
        <fullName evidence="3">Uncharacterized protein</fullName>
    </submittedName>
</protein>
<dbReference type="PANTHER" id="PTHR22255">
    <property type="entry name" value="LP06548P"/>
    <property type="match status" value="1"/>
</dbReference>
<dbReference type="STRING" id="2018661.A0A2A2JRP4"/>
<name>A0A2A2JRP4_9BILA</name>
<gene>
    <name evidence="3" type="ORF">WR25_25392</name>
</gene>
<comment type="caution">
    <text evidence="3">The sequence shown here is derived from an EMBL/GenBank/DDBJ whole genome shotgun (WGS) entry which is preliminary data.</text>
</comment>
<evidence type="ECO:0000313" key="3">
    <source>
        <dbReference type="EMBL" id="PAV64323.1"/>
    </source>
</evidence>
<keyword evidence="4" id="KW-1185">Reference proteome</keyword>
<evidence type="ECO:0000259" key="1">
    <source>
        <dbReference type="Pfam" id="PF23069"/>
    </source>
</evidence>
<organism evidence="3 4">
    <name type="scientific">Diploscapter pachys</name>
    <dbReference type="NCBI Taxonomy" id="2018661"/>
    <lineage>
        <taxon>Eukaryota</taxon>
        <taxon>Metazoa</taxon>
        <taxon>Ecdysozoa</taxon>
        <taxon>Nematoda</taxon>
        <taxon>Chromadorea</taxon>
        <taxon>Rhabditida</taxon>
        <taxon>Rhabditina</taxon>
        <taxon>Rhabditomorpha</taxon>
        <taxon>Rhabditoidea</taxon>
        <taxon>Rhabditidae</taxon>
        <taxon>Diploscapter</taxon>
    </lineage>
</organism>
<dbReference type="AlphaFoldDB" id="A0A2A2JRP4"/>
<dbReference type="EMBL" id="LIAE01010266">
    <property type="protein sequence ID" value="PAV64323.1"/>
    <property type="molecule type" value="Genomic_DNA"/>
</dbReference>
<dbReference type="InterPro" id="IPR055471">
    <property type="entry name" value="DUF7043"/>
</dbReference>
<feature type="domain" description="DUF7043" evidence="2">
    <location>
        <begin position="123"/>
        <end position="231"/>
    </location>
</feature>
<dbReference type="OrthoDB" id="9979716at2759"/>
<dbReference type="Proteomes" id="UP000218231">
    <property type="component" value="Unassembled WGS sequence"/>
</dbReference>
<dbReference type="PANTHER" id="PTHR22255:SF9">
    <property type="entry name" value="LP06548P"/>
    <property type="match status" value="1"/>
</dbReference>
<feature type="domain" description="DUF7042" evidence="1">
    <location>
        <begin position="2"/>
        <end position="111"/>
    </location>
</feature>
<evidence type="ECO:0000313" key="4">
    <source>
        <dbReference type="Proteomes" id="UP000218231"/>
    </source>
</evidence>
<accession>A0A2A2JRP4</accession>
<evidence type="ECO:0000259" key="2">
    <source>
        <dbReference type="Pfam" id="PF23070"/>
    </source>
</evidence>
<dbReference type="InterPro" id="IPR055470">
    <property type="entry name" value="DUF7042"/>
</dbReference>
<dbReference type="Pfam" id="PF23070">
    <property type="entry name" value="DUF7043"/>
    <property type="match status" value="1"/>
</dbReference>